<feature type="transmembrane region" description="Helical" evidence="2">
    <location>
        <begin position="389"/>
        <end position="414"/>
    </location>
</feature>
<reference evidence="4 5" key="1">
    <citation type="submission" date="2018-05" db="EMBL/GenBank/DDBJ databases">
        <title>Paenibacillus flagellatus sp. nov., isolated from selenium mineral soil.</title>
        <authorList>
            <person name="Dai X."/>
        </authorList>
    </citation>
    <scope>NUCLEOTIDE SEQUENCE [LARGE SCALE GENOMIC DNA]</scope>
    <source>
        <strain evidence="4 5">DXL2</strain>
    </source>
</reference>
<gene>
    <name evidence="4" type="ORF">DLM86_05690</name>
</gene>
<evidence type="ECO:0000259" key="3">
    <source>
        <dbReference type="PROSITE" id="PS50125"/>
    </source>
</evidence>
<dbReference type="PANTHER" id="PTHR43081">
    <property type="entry name" value="ADENYLATE CYCLASE, TERMINAL-DIFFERENTIATION SPECIFIC-RELATED"/>
    <property type="match status" value="1"/>
</dbReference>
<dbReference type="GO" id="GO:0006171">
    <property type="term" value="P:cAMP biosynthetic process"/>
    <property type="evidence" value="ECO:0007669"/>
    <property type="project" value="TreeGrafter"/>
</dbReference>
<dbReference type="GO" id="GO:0004016">
    <property type="term" value="F:adenylate cyclase activity"/>
    <property type="evidence" value="ECO:0007669"/>
    <property type="project" value="UniProtKB-ARBA"/>
</dbReference>
<keyword evidence="2" id="KW-0812">Transmembrane</keyword>
<dbReference type="SMART" id="SM01080">
    <property type="entry name" value="CHASE2"/>
    <property type="match status" value="1"/>
</dbReference>
<evidence type="ECO:0000256" key="1">
    <source>
        <dbReference type="ARBA" id="ARBA00005381"/>
    </source>
</evidence>
<evidence type="ECO:0000313" key="4">
    <source>
        <dbReference type="EMBL" id="PYI56465.1"/>
    </source>
</evidence>
<dbReference type="GO" id="GO:0035556">
    <property type="term" value="P:intracellular signal transduction"/>
    <property type="evidence" value="ECO:0007669"/>
    <property type="project" value="InterPro"/>
</dbReference>
<dbReference type="SUPFAM" id="SSF55073">
    <property type="entry name" value="Nucleotide cyclase"/>
    <property type="match status" value="1"/>
</dbReference>
<comment type="caution">
    <text evidence="4">The sequence shown here is derived from an EMBL/GenBank/DDBJ whole genome shotgun (WGS) entry which is preliminary data.</text>
</comment>
<keyword evidence="2" id="KW-1133">Transmembrane helix</keyword>
<feature type="domain" description="Guanylate cyclase" evidence="3">
    <location>
        <begin position="455"/>
        <end position="588"/>
    </location>
</feature>
<dbReference type="InterPro" id="IPR007890">
    <property type="entry name" value="CHASE2"/>
</dbReference>
<dbReference type="Pfam" id="PF05226">
    <property type="entry name" value="CHASE2"/>
    <property type="match status" value="1"/>
</dbReference>
<sequence length="638" mass="71263">MGWGKYAFYPLVLVGKLVGRNRMNLKPWKASVVAAAIVFLFSALTYTTGTGGTFHYIENPLRDALSSKSVTQREPDTRIKLIKIDSKSLEAIGQFPWDRSVYARLIDKVSKAKAIGIDVTFPEPSKDPKQDLALAEAVAKHPNVVLPVNFNFPAKQKANDLLEYDRIEVPTAAINAPKSQLAHINVFPDSDDKVRRLIVGLPEKDGSVVEAFSVKLANFALSDAEKVRWDADEQAWYRGSKEIPVNGRNQVITQYFTQPRQEKDLKTGYDSYSFSDVLNGKIPPQEFENSIVLVGPFTTGLQDEYMTPMSKAIKMFGVEIHANMVQSILENKFWHEVGKPLGIAIMALVVLLGAFLFERFKGKAALLLFIGMLVVYMGAFVIVNEAMHAYIPIFYPLLAIMLLYAWSIVGHYLAERRERSRVTGIFGRFVPKAVVDQMLASGEEVKLGGERMDISLIFVDIRGFTTLSEKLEPEQVIQFLNEYLDVCTKAIFKFNGTLDKFIGDGVMAIFGAPIRYDNHAEMAVRAALEMKKQTAMLEERLMQKLGFTVRFGIGINCGPAIVGNIGSEELRLDYTAIGDTVNLTARLESNAKPGQILISDNIYERVHHLFDIESMGEIKVKGKELPVTIYQVHAEKSA</sequence>
<dbReference type="PANTHER" id="PTHR43081:SF1">
    <property type="entry name" value="ADENYLATE CYCLASE, TERMINAL-DIFFERENTIATION SPECIFIC"/>
    <property type="match status" value="1"/>
</dbReference>
<dbReference type="InterPro" id="IPR001054">
    <property type="entry name" value="A/G_cyclase"/>
</dbReference>
<accession>A0A2V5KA52</accession>
<evidence type="ECO:0000256" key="2">
    <source>
        <dbReference type="SAM" id="Phobius"/>
    </source>
</evidence>
<feature type="transmembrane region" description="Helical" evidence="2">
    <location>
        <begin position="364"/>
        <end position="383"/>
    </location>
</feature>
<protein>
    <submittedName>
        <fullName evidence="4">Adenylate/guanylate cyclase domain-containing protein</fullName>
    </submittedName>
</protein>
<dbReference type="InterPro" id="IPR050697">
    <property type="entry name" value="Adenylyl/Guanylyl_Cyclase_3/4"/>
</dbReference>
<organism evidence="4 5">
    <name type="scientific">Paenibacillus flagellatus</name>
    <dbReference type="NCBI Taxonomy" id="2211139"/>
    <lineage>
        <taxon>Bacteria</taxon>
        <taxon>Bacillati</taxon>
        <taxon>Bacillota</taxon>
        <taxon>Bacilli</taxon>
        <taxon>Bacillales</taxon>
        <taxon>Paenibacillaceae</taxon>
        <taxon>Paenibacillus</taxon>
    </lineage>
</organism>
<feature type="transmembrane region" description="Helical" evidence="2">
    <location>
        <begin position="30"/>
        <end position="49"/>
    </location>
</feature>
<dbReference type="InterPro" id="IPR029787">
    <property type="entry name" value="Nucleotide_cyclase"/>
</dbReference>
<dbReference type="Gene3D" id="3.30.70.1230">
    <property type="entry name" value="Nucleotide cyclase"/>
    <property type="match status" value="1"/>
</dbReference>
<keyword evidence="2" id="KW-0472">Membrane</keyword>
<dbReference type="Pfam" id="PF00211">
    <property type="entry name" value="Guanylate_cyc"/>
    <property type="match status" value="1"/>
</dbReference>
<dbReference type="AlphaFoldDB" id="A0A2V5KA52"/>
<name>A0A2V5KA52_9BACL</name>
<dbReference type="CDD" id="cd07302">
    <property type="entry name" value="CHD"/>
    <property type="match status" value="1"/>
</dbReference>
<dbReference type="EMBL" id="QJVJ01000002">
    <property type="protein sequence ID" value="PYI56465.1"/>
    <property type="molecule type" value="Genomic_DNA"/>
</dbReference>
<dbReference type="Proteomes" id="UP000247476">
    <property type="component" value="Unassembled WGS sequence"/>
</dbReference>
<comment type="similarity">
    <text evidence="1">Belongs to the adenylyl cyclase class-3 family.</text>
</comment>
<dbReference type="SMART" id="SM00044">
    <property type="entry name" value="CYCc"/>
    <property type="match status" value="1"/>
</dbReference>
<dbReference type="PROSITE" id="PS50125">
    <property type="entry name" value="GUANYLATE_CYCLASE_2"/>
    <property type="match status" value="1"/>
</dbReference>
<feature type="transmembrane region" description="Helical" evidence="2">
    <location>
        <begin position="337"/>
        <end position="357"/>
    </location>
</feature>
<evidence type="ECO:0000313" key="5">
    <source>
        <dbReference type="Proteomes" id="UP000247476"/>
    </source>
</evidence>
<proteinExistence type="inferred from homology"/>
<keyword evidence="5" id="KW-1185">Reference proteome</keyword>